<keyword evidence="6" id="KW-1185">Reference proteome</keyword>
<dbReference type="InterPro" id="IPR050679">
    <property type="entry name" value="Bact_HTH_transcr_reg"/>
</dbReference>
<dbReference type="PANTHER" id="PTHR44846:SF1">
    <property type="entry name" value="MANNOSYL-D-GLYCERATE TRANSPORT_METABOLISM SYSTEM REPRESSOR MNGR-RELATED"/>
    <property type="match status" value="1"/>
</dbReference>
<evidence type="ECO:0000313" key="5">
    <source>
        <dbReference type="EMBL" id="SMC27748.1"/>
    </source>
</evidence>
<evidence type="ECO:0000256" key="3">
    <source>
        <dbReference type="ARBA" id="ARBA00023163"/>
    </source>
</evidence>
<reference evidence="5 6" key="1">
    <citation type="submission" date="2017-04" db="EMBL/GenBank/DDBJ databases">
        <authorList>
            <person name="Afonso C.L."/>
            <person name="Miller P.J."/>
            <person name="Scott M.A."/>
            <person name="Spackman E."/>
            <person name="Goraichik I."/>
            <person name="Dimitrov K.M."/>
            <person name="Suarez D.L."/>
            <person name="Swayne D.E."/>
        </authorList>
    </citation>
    <scope>NUCLEOTIDE SEQUENCE [LARGE SCALE GENOMIC DNA]</scope>
    <source>
        <strain evidence="5 6">DSM 23236</strain>
    </source>
</reference>
<organism evidence="5 6">
    <name type="scientific">Andreprevotia lacus DSM 23236</name>
    <dbReference type="NCBI Taxonomy" id="1121001"/>
    <lineage>
        <taxon>Bacteria</taxon>
        <taxon>Pseudomonadati</taxon>
        <taxon>Pseudomonadota</taxon>
        <taxon>Betaproteobacteria</taxon>
        <taxon>Neisseriales</taxon>
        <taxon>Chitinibacteraceae</taxon>
        <taxon>Andreprevotia</taxon>
    </lineage>
</organism>
<dbReference type="PRINTS" id="PR00035">
    <property type="entry name" value="HTHGNTR"/>
</dbReference>
<name>A0A1W1XW53_9NEIS</name>
<dbReference type="Gene3D" id="3.40.1410.10">
    <property type="entry name" value="Chorismate lyase-like"/>
    <property type="match status" value="1"/>
</dbReference>
<proteinExistence type="predicted"/>
<dbReference type="GO" id="GO:0003677">
    <property type="term" value="F:DNA binding"/>
    <property type="evidence" value="ECO:0007669"/>
    <property type="project" value="UniProtKB-KW"/>
</dbReference>
<dbReference type="GO" id="GO:0003700">
    <property type="term" value="F:DNA-binding transcription factor activity"/>
    <property type="evidence" value="ECO:0007669"/>
    <property type="project" value="InterPro"/>
</dbReference>
<dbReference type="STRING" id="1121001.SAMN02745857_02970"/>
<dbReference type="RefSeq" id="WP_084091597.1">
    <property type="nucleotide sequence ID" value="NZ_FWXD01000018.1"/>
</dbReference>
<dbReference type="EMBL" id="FWXD01000018">
    <property type="protein sequence ID" value="SMC27748.1"/>
    <property type="molecule type" value="Genomic_DNA"/>
</dbReference>
<evidence type="ECO:0000256" key="1">
    <source>
        <dbReference type="ARBA" id="ARBA00023015"/>
    </source>
</evidence>
<dbReference type="InterPro" id="IPR028978">
    <property type="entry name" value="Chorismate_lyase_/UTRA_dom_sf"/>
</dbReference>
<dbReference type="InterPro" id="IPR036388">
    <property type="entry name" value="WH-like_DNA-bd_sf"/>
</dbReference>
<dbReference type="SUPFAM" id="SSF64288">
    <property type="entry name" value="Chorismate lyase-like"/>
    <property type="match status" value="1"/>
</dbReference>
<keyword evidence="2" id="KW-0238">DNA-binding</keyword>
<protein>
    <submittedName>
        <fullName evidence="5">Transcriptional regulator, GntR family</fullName>
    </submittedName>
</protein>
<dbReference type="OrthoDB" id="5296437at2"/>
<accession>A0A1W1XW53</accession>
<dbReference type="SUPFAM" id="SSF46785">
    <property type="entry name" value="Winged helix' DNA-binding domain"/>
    <property type="match status" value="1"/>
</dbReference>
<gene>
    <name evidence="5" type="ORF">SAMN02745857_02970</name>
</gene>
<dbReference type="PROSITE" id="PS50949">
    <property type="entry name" value="HTH_GNTR"/>
    <property type="match status" value="1"/>
</dbReference>
<feature type="domain" description="HTH gntR-type" evidence="4">
    <location>
        <begin position="32"/>
        <end position="100"/>
    </location>
</feature>
<keyword evidence="3" id="KW-0804">Transcription</keyword>
<dbReference type="Gene3D" id="1.10.10.10">
    <property type="entry name" value="Winged helix-like DNA-binding domain superfamily/Winged helix DNA-binding domain"/>
    <property type="match status" value="1"/>
</dbReference>
<dbReference type="GO" id="GO:0045892">
    <property type="term" value="P:negative regulation of DNA-templated transcription"/>
    <property type="evidence" value="ECO:0007669"/>
    <property type="project" value="TreeGrafter"/>
</dbReference>
<dbReference type="InterPro" id="IPR000524">
    <property type="entry name" value="Tscrpt_reg_HTH_GntR"/>
</dbReference>
<dbReference type="Pfam" id="PF00392">
    <property type="entry name" value="GntR"/>
    <property type="match status" value="1"/>
</dbReference>
<evidence type="ECO:0000313" key="6">
    <source>
        <dbReference type="Proteomes" id="UP000192761"/>
    </source>
</evidence>
<dbReference type="PANTHER" id="PTHR44846">
    <property type="entry name" value="MANNOSYL-D-GLYCERATE TRANSPORT/METABOLISM SYSTEM REPRESSOR MNGR-RELATED"/>
    <property type="match status" value="1"/>
</dbReference>
<dbReference type="SMART" id="SM00345">
    <property type="entry name" value="HTH_GNTR"/>
    <property type="match status" value="1"/>
</dbReference>
<dbReference type="InterPro" id="IPR036390">
    <property type="entry name" value="WH_DNA-bd_sf"/>
</dbReference>
<dbReference type="Proteomes" id="UP000192761">
    <property type="component" value="Unassembled WGS sequence"/>
</dbReference>
<dbReference type="CDD" id="cd07377">
    <property type="entry name" value="WHTH_GntR"/>
    <property type="match status" value="1"/>
</dbReference>
<evidence type="ECO:0000256" key="2">
    <source>
        <dbReference type="ARBA" id="ARBA00023125"/>
    </source>
</evidence>
<keyword evidence="1" id="KW-0805">Transcription regulation</keyword>
<dbReference type="AlphaFoldDB" id="A0A1W1XW53"/>
<dbReference type="SMART" id="SM00866">
    <property type="entry name" value="UTRA"/>
    <property type="match status" value="1"/>
</dbReference>
<evidence type="ECO:0000259" key="4">
    <source>
        <dbReference type="PROSITE" id="PS50949"/>
    </source>
</evidence>
<dbReference type="InterPro" id="IPR011663">
    <property type="entry name" value="UTRA"/>
</dbReference>
<dbReference type="Pfam" id="PF07702">
    <property type="entry name" value="UTRA"/>
    <property type="match status" value="1"/>
</dbReference>
<sequence length="267" mass="29587">MSEFSPQAATVSSLFDEADVAELHAPQTAGRQSTYQRLANRLRQAIVDGQLAAGECFPPEREMAQQFKVSRDTVRRALELLTQQGLIESRQGAGTFVASRVEQPLAIISSFSDDMRQRGHTPGSFWIRRELGWPTPEESLALNLLPDQPVMRLDRVRTADGTPMAVERAVISAALLGNNLDFGESLYDALRAVDVRPARAMQRLRAQLASVADAGLLAINPLDAVLSIERRSFSNEGRPIELTRSVYRGDRYDYLSVTAAEHINMSY</sequence>